<gene>
    <name evidence="1" type="ORF">B296_00043032</name>
</gene>
<organism evidence="1 2">
    <name type="scientific">Ensete ventricosum</name>
    <name type="common">Abyssinian banana</name>
    <name type="synonym">Musa ensete</name>
    <dbReference type="NCBI Taxonomy" id="4639"/>
    <lineage>
        <taxon>Eukaryota</taxon>
        <taxon>Viridiplantae</taxon>
        <taxon>Streptophyta</taxon>
        <taxon>Embryophyta</taxon>
        <taxon>Tracheophyta</taxon>
        <taxon>Spermatophyta</taxon>
        <taxon>Magnoliopsida</taxon>
        <taxon>Liliopsida</taxon>
        <taxon>Zingiberales</taxon>
        <taxon>Musaceae</taxon>
        <taxon>Ensete</taxon>
    </lineage>
</organism>
<reference evidence="1 2" key="1">
    <citation type="journal article" date="2014" name="Agronomy (Basel)">
        <title>A Draft Genome Sequence for Ensete ventricosum, the Drought-Tolerant Tree Against Hunger.</title>
        <authorList>
            <person name="Harrison J."/>
            <person name="Moore K.A."/>
            <person name="Paszkiewicz K."/>
            <person name="Jones T."/>
            <person name="Grant M."/>
            <person name="Ambacheew D."/>
            <person name="Muzemil S."/>
            <person name="Studholme D.J."/>
        </authorList>
    </citation>
    <scope>NUCLEOTIDE SEQUENCE [LARGE SCALE GENOMIC DNA]</scope>
</reference>
<dbReference type="Proteomes" id="UP000287651">
    <property type="component" value="Unassembled WGS sequence"/>
</dbReference>
<name>A0A426XKT9_ENSVE</name>
<dbReference type="AlphaFoldDB" id="A0A426XKT9"/>
<accession>A0A426XKT9</accession>
<dbReference type="EMBL" id="AMZH03019667">
    <property type="protein sequence ID" value="RRT40072.1"/>
    <property type="molecule type" value="Genomic_DNA"/>
</dbReference>
<comment type="caution">
    <text evidence="1">The sequence shown here is derived from an EMBL/GenBank/DDBJ whole genome shotgun (WGS) entry which is preliminary data.</text>
</comment>
<proteinExistence type="predicted"/>
<evidence type="ECO:0000313" key="2">
    <source>
        <dbReference type="Proteomes" id="UP000287651"/>
    </source>
</evidence>
<sequence length="145" mass="15648">MRLGTRQECVGSLPGVSGVCQDSTMEFARGRLRLVERLSGVAEKFTGITTRLWAKIKLRHRAGFGRCSGISPTFARRFTEGIRKLAGNTPGDHRKKTERLTAIMSEAVGLTGVQVEIRKVEGTTSAKISVGKPSVSDRCIATATA</sequence>
<evidence type="ECO:0000313" key="1">
    <source>
        <dbReference type="EMBL" id="RRT40072.1"/>
    </source>
</evidence>
<protein>
    <submittedName>
        <fullName evidence="1">Uncharacterized protein</fullName>
    </submittedName>
</protein>